<dbReference type="GO" id="GO:0051879">
    <property type="term" value="F:Hsp90 protein binding"/>
    <property type="evidence" value="ECO:0007669"/>
    <property type="project" value="TreeGrafter"/>
</dbReference>
<gene>
    <name evidence="4" type="ORF">CEUR00632_LOCUS20856</name>
</gene>
<evidence type="ECO:0000256" key="2">
    <source>
        <dbReference type="ARBA" id="ARBA00022803"/>
    </source>
</evidence>
<evidence type="ECO:0000256" key="1">
    <source>
        <dbReference type="ARBA" id="ARBA00022737"/>
    </source>
</evidence>
<reference evidence="4" key="1">
    <citation type="submission" date="2021-01" db="EMBL/GenBank/DDBJ databases">
        <authorList>
            <person name="Corre E."/>
            <person name="Pelletier E."/>
            <person name="Niang G."/>
            <person name="Scheremetjew M."/>
            <person name="Finn R."/>
            <person name="Kale V."/>
            <person name="Holt S."/>
            <person name="Cochrane G."/>
            <person name="Meng A."/>
            <person name="Brown T."/>
            <person name="Cohen L."/>
        </authorList>
    </citation>
    <scope>NUCLEOTIDE SEQUENCE</scope>
    <source>
        <strain evidence="4">CCMP219</strain>
    </source>
</reference>
<dbReference type="InterPro" id="IPR019734">
    <property type="entry name" value="TPR_rpt"/>
</dbReference>
<proteinExistence type="predicted"/>
<protein>
    <submittedName>
        <fullName evidence="4">Uncharacterized protein</fullName>
    </submittedName>
</protein>
<dbReference type="Pfam" id="PF13414">
    <property type="entry name" value="TPR_11"/>
    <property type="match status" value="1"/>
</dbReference>
<dbReference type="InterPro" id="IPR011990">
    <property type="entry name" value="TPR-like_helical_dom_sf"/>
</dbReference>
<dbReference type="SMART" id="SM00028">
    <property type="entry name" value="TPR"/>
    <property type="match status" value="3"/>
</dbReference>
<evidence type="ECO:0000256" key="3">
    <source>
        <dbReference type="PROSITE-ProRule" id="PRU00339"/>
    </source>
</evidence>
<dbReference type="PROSITE" id="PS50005">
    <property type="entry name" value="TPR"/>
    <property type="match status" value="1"/>
</dbReference>
<dbReference type="Gene3D" id="1.25.40.10">
    <property type="entry name" value="Tetratricopeptide repeat domain"/>
    <property type="match status" value="1"/>
</dbReference>
<sequence>MTSDDLKAQANAEFQSGSFLKAAAAYTKAIKVDPQNAVLYSNRSAALLKLSKLSKAMDDAAMCIQLRPEWEKGYFRKAAVLEAEDKNGEALAVYQHALSMCPDNKDLSVRVAALQRRLNGGKGFLNGAKKAPAAASQAAAAAPAVAVPAATAVAAEPSRSAPAPGGQTGPKYVPTQGHVPEDLGSPEVAAFVQEYLEHLTAEVQAGDALVPMLHVLPSAGGGATADDPACHVRAAAAFDSPDTVASFVE</sequence>
<dbReference type="PANTHER" id="PTHR22904">
    <property type="entry name" value="TPR REPEAT CONTAINING PROTEIN"/>
    <property type="match status" value="1"/>
</dbReference>
<dbReference type="EMBL" id="HBEC01044711">
    <property type="protein sequence ID" value="CAD8310768.1"/>
    <property type="molecule type" value="Transcribed_RNA"/>
</dbReference>
<dbReference type="AlphaFoldDB" id="A0A7R9Z794"/>
<feature type="repeat" description="TPR" evidence="3">
    <location>
        <begin position="3"/>
        <end position="36"/>
    </location>
</feature>
<organism evidence="4">
    <name type="scientific">Chlamydomonas euryale</name>
    <dbReference type="NCBI Taxonomy" id="1486919"/>
    <lineage>
        <taxon>Eukaryota</taxon>
        <taxon>Viridiplantae</taxon>
        <taxon>Chlorophyta</taxon>
        <taxon>core chlorophytes</taxon>
        <taxon>Chlorophyceae</taxon>
        <taxon>CS clade</taxon>
        <taxon>Chlamydomonadales</taxon>
        <taxon>Chlamydomonadaceae</taxon>
        <taxon>Chlamydomonas</taxon>
    </lineage>
</organism>
<keyword evidence="1" id="KW-0677">Repeat</keyword>
<evidence type="ECO:0000313" key="4">
    <source>
        <dbReference type="EMBL" id="CAD8310768.1"/>
    </source>
</evidence>
<keyword evidence="2 3" id="KW-0802">TPR repeat</keyword>
<dbReference type="SUPFAM" id="SSF48452">
    <property type="entry name" value="TPR-like"/>
    <property type="match status" value="1"/>
</dbReference>
<accession>A0A7R9Z794</accession>
<dbReference type="PANTHER" id="PTHR22904:SF523">
    <property type="entry name" value="STRESS-INDUCED-PHOSPHOPROTEIN 1"/>
    <property type="match status" value="1"/>
</dbReference>
<name>A0A7R9Z794_9CHLO</name>